<protein>
    <submittedName>
        <fullName evidence="1">Uncharacterized protein</fullName>
    </submittedName>
</protein>
<name>X0W3M5_9ZZZZ</name>
<comment type="caution">
    <text evidence="1">The sequence shown here is derived from an EMBL/GenBank/DDBJ whole genome shotgun (WGS) entry which is preliminary data.</text>
</comment>
<dbReference type="EMBL" id="BARS01039979">
    <property type="protein sequence ID" value="GAG25150.1"/>
    <property type="molecule type" value="Genomic_DNA"/>
</dbReference>
<evidence type="ECO:0000313" key="1">
    <source>
        <dbReference type="EMBL" id="GAG25150.1"/>
    </source>
</evidence>
<dbReference type="AlphaFoldDB" id="X0W3M5"/>
<feature type="non-terminal residue" evidence="1">
    <location>
        <position position="1"/>
    </location>
</feature>
<accession>X0W3M5</accession>
<gene>
    <name evidence="1" type="ORF">S01H1_61008</name>
</gene>
<proteinExistence type="predicted"/>
<organism evidence="1">
    <name type="scientific">marine sediment metagenome</name>
    <dbReference type="NCBI Taxonomy" id="412755"/>
    <lineage>
        <taxon>unclassified sequences</taxon>
        <taxon>metagenomes</taxon>
        <taxon>ecological metagenomes</taxon>
    </lineage>
</organism>
<reference evidence="1" key="1">
    <citation type="journal article" date="2014" name="Front. Microbiol.">
        <title>High frequency of phylogenetically diverse reductive dehalogenase-homologous genes in deep subseafloor sedimentary metagenomes.</title>
        <authorList>
            <person name="Kawai M."/>
            <person name="Futagami T."/>
            <person name="Toyoda A."/>
            <person name="Takaki Y."/>
            <person name="Nishi S."/>
            <person name="Hori S."/>
            <person name="Arai W."/>
            <person name="Tsubouchi T."/>
            <person name="Morono Y."/>
            <person name="Uchiyama I."/>
            <person name="Ito T."/>
            <person name="Fujiyama A."/>
            <person name="Inagaki F."/>
            <person name="Takami H."/>
        </authorList>
    </citation>
    <scope>NUCLEOTIDE SEQUENCE</scope>
    <source>
        <strain evidence="1">Expedition CK06-06</strain>
    </source>
</reference>
<sequence length="50" mass="5599">RSNLHNAKLITLECTFTITTQIECVEEANQIDLSLLPATLSEDDIENIKP</sequence>